<dbReference type="SUPFAM" id="SSF54909">
    <property type="entry name" value="Dimeric alpha+beta barrel"/>
    <property type="match status" value="1"/>
</dbReference>
<reference evidence="1 2" key="1">
    <citation type="submission" date="2016-10" db="EMBL/GenBank/DDBJ databases">
        <authorList>
            <person name="de Groot N.N."/>
        </authorList>
    </citation>
    <scope>NUCLEOTIDE SEQUENCE [LARGE SCALE GENOMIC DNA]</scope>
    <source>
        <strain evidence="1 2">CGMCC 4.3143</strain>
    </source>
</reference>
<dbReference type="AlphaFoldDB" id="A0A1G7SU93"/>
<dbReference type="STRING" id="366584.SAMN05216377_11093"/>
<dbReference type="RefSeq" id="WP_093085326.1">
    <property type="nucleotide sequence ID" value="NZ_FNBE01000010.1"/>
</dbReference>
<gene>
    <name evidence="1" type="ORF">SAMN05216377_11093</name>
</gene>
<keyword evidence="2" id="KW-1185">Reference proteome</keyword>
<accession>A0A1G7SU93</accession>
<evidence type="ECO:0000313" key="2">
    <source>
        <dbReference type="Proteomes" id="UP000198967"/>
    </source>
</evidence>
<sequence>MPGSAKMVVLINPASAADEQEFNRWYDEVHVPQVVERIPGIVGATRLRLTKEQLLPEEALPSRRYLTIYDVETNDVQATADRLGTALGDGTLDLSSAVDFTEAGGPQIHFYGPVS</sequence>
<dbReference type="OrthoDB" id="3481501at2"/>
<evidence type="ECO:0008006" key="3">
    <source>
        <dbReference type="Google" id="ProtNLM"/>
    </source>
</evidence>
<evidence type="ECO:0000313" key="1">
    <source>
        <dbReference type="EMBL" id="SDG26354.1"/>
    </source>
</evidence>
<dbReference type="EMBL" id="FNBE01000010">
    <property type="protein sequence ID" value="SDG26354.1"/>
    <property type="molecule type" value="Genomic_DNA"/>
</dbReference>
<name>A0A1G7SU93_PSEOR</name>
<organism evidence="1 2">
    <name type="scientific">Pseudonocardia oroxyli</name>
    <dbReference type="NCBI Taxonomy" id="366584"/>
    <lineage>
        <taxon>Bacteria</taxon>
        <taxon>Bacillati</taxon>
        <taxon>Actinomycetota</taxon>
        <taxon>Actinomycetes</taxon>
        <taxon>Pseudonocardiales</taxon>
        <taxon>Pseudonocardiaceae</taxon>
        <taxon>Pseudonocardia</taxon>
    </lineage>
</organism>
<dbReference type="InterPro" id="IPR011008">
    <property type="entry name" value="Dimeric_a/b-barrel"/>
</dbReference>
<protein>
    <recommendedName>
        <fullName evidence="3">EthD domain-containing protein</fullName>
    </recommendedName>
</protein>
<dbReference type="Proteomes" id="UP000198967">
    <property type="component" value="Unassembled WGS sequence"/>
</dbReference>
<proteinExistence type="predicted"/>
<dbReference type="Gene3D" id="3.30.70.100">
    <property type="match status" value="1"/>
</dbReference>